<evidence type="ECO:0000313" key="3">
    <source>
        <dbReference type="EMBL" id="EWH09803.1"/>
    </source>
</evidence>
<dbReference type="Pfam" id="PF22352">
    <property type="entry name" value="K319L-like_PKD"/>
    <property type="match status" value="2"/>
</dbReference>
<dbReference type="InterPro" id="IPR012334">
    <property type="entry name" value="Pectin_lyas_fold"/>
</dbReference>
<sequence>MIFVKFKSLAINLLLLSVLTACGSSKNAADETEDTADSRNQAPSVLVDDQTINEQTQIEVEADALDQDGTLVRVHWQQLSGPQVSFNSESASLRFQAPSVTNDETLSFRVTVTDNDGAEASKEFTIRVKNVNQPPVVSAGADQDVTSANLVKLQGSVDDSDGEIQSIVWQQVSGTHVQLSNSDTANASFVAPEVNKDTQLSFTLQATDNQGATTTDTVIVIVKARKLIAEPDRSADLQIYTFGELPETSVSDKFSVSIEETELTVLQTIPPKPSMSPKIKPGTKDGADSYRNTQRSFAWSQFSFNDSSRHVDVEITKLADAGTVTDIIVRPSSLSGVAYQVLEKDLDKKTLKIRVLQSNRKLSIEFKDNRYAPLKDIPLDALLLFADRTEAEDIAPVPDRTANTTYLVENGDVFDREKAKTKEVVYFAPGTHELSYWEVPENVKQVYLAGGAYVIGAINADHDNGPSKGYTISGRGIISGEKFPWRADKTKYDVGSTLPISERVCVDENNYSDGCPRKGIKLLDAEQDELTVEGLTLVNGSFYVFGAEADSNNSWAKISNIKMLGNWRYNNDGFDVGTGTQITDCFVSAMDDAFKIYHSNASIKDCVVWQMDNGGMFQFGWYPKTVKNVLIENIHVLHTEWTGLNKNRGLANLTERPAGDDRSGKISDITLRNIWMEGPTSRVIYLRNEFYPNQSYDNWLFENIYVDYMPTYQELVDIKNEKINGQVIGGNGQLQDTLLLNAIEDFDNGSGSIRNIRFVNFNLNGALISESSAMSTGMFDRLKTDNSSDVTFK</sequence>
<dbReference type="SMART" id="SM00736">
    <property type="entry name" value="CADG"/>
    <property type="match status" value="1"/>
</dbReference>
<evidence type="ECO:0000259" key="2">
    <source>
        <dbReference type="SMART" id="SM00736"/>
    </source>
</evidence>
<feature type="signal peptide" evidence="1">
    <location>
        <begin position="1"/>
        <end position="28"/>
    </location>
</feature>
<dbReference type="InterPro" id="IPR006644">
    <property type="entry name" value="Cadg"/>
</dbReference>
<dbReference type="PANTHER" id="PTHR46182:SF2">
    <property type="entry name" value="FI19480P1"/>
    <property type="match status" value="1"/>
</dbReference>
<evidence type="ECO:0000313" key="4">
    <source>
        <dbReference type="Proteomes" id="UP000019276"/>
    </source>
</evidence>
<dbReference type="Gene3D" id="2.60.40.3010">
    <property type="match status" value="2"/>
</dbReference>
<comment type="caution">
    <text evidence="3">The sequence shown here is derived from an EMBL/GenBank/DDBJ whole genome shotgun (WGS) entry which is preliminary data.</text>
</comment>
<gene>
    <name evidence="3" type="ORF">DS2_10968</name>
</gene>
<organism evidence="3 4">
    <name type="scientific">Catenovulum agarivorans DS-2</name>
    <dbReference type="NCBI Taxonomy" id="1328313"/>
    <lineage>
        <taxon>Bacteria</taxon>
        <taxon>Pseudomonadati</taxon>
        <taxon>Pseudomonadota</taxon>
        <taxon>Gammaproteobacteria</taxon>
        <taxon>Alteromonadales</taxon>
        <taxon>Alteromonadaceae</taxon>
        <taxon>Catenovulum</taxon>
    </lineage>
</organism>
<dbReference type="InterPro" id="IPR035986">
    <property type="entry name" value="PKD_dom_sf"/>
</dbReference>
<dbReference type="InterPro" id="IPR035953">
    <property type="entry name" value="Dextranase_N-ter"/>
</dbReference>
<reference evidence="3 4" key="1">
    <citation type="journal article" date="2014" name="Genome Announc.">
        <title>Draft Genome Sequence of the Agar-Degrading Bacterium Catenovulum sp. Strain DS-2, Isolated from Intestines of Haliotis diversicolor.</title>
        <authorList>
            <person name="Shan D."/>
            <person name="Li X."/>
            <person name="Gu Z."/>
            <person name="Wei G."/>
            <person name="Gao Z."/>
            <person name="Shao Z."/>
        </authorList>
    </citation>
    <scope>NUCLEOTIDE SEQUENCE [LARGE SCALE GENOMIC DNA]</scope>
    <source>
        <strain evidence="3 4">DS-2</strain>
    </source>
</reference>
<dbReference type="Pfam" id="PF17433">
    <property type="entry name" value="Glyco_hydro_49N"/>
    <property type="match status" value="1"/>
</dbReference>
<dbReference type="Gene3D" id="2.60.350.10">
    <property type="entry name" value="Dextranase, N-terminal"/>
    <property type="match status" value="1"/>
</dbReference>
<evidence type="ECO:0000256" key="1">
    <source>
        <dbReference type="SAM" id="SignalP"/>
    </source>
</evidence>
<name>W7QPJ7_9ALTE</name>
<accession>W7QPJ7</accession>
<dbReference type="GO" id="GO:0031410">
    <property type="term" value="C:cytoplasmic vesicle"/>
    <property type="evidence" value="ECO:0007669"/>
    <property type="project" value="TreeGrafter"/>
</dbReference>
<feature type="chain" id="PRO_5004898327" evidence="1">
    <location>
        <begin position="29"/>
        <end position="793"/>
    </location>
</feature>
<dbReference type="Gene3D" id="2.160.20.10">
    <property type="entry name" value="Single-stranded right-handed beta-helix, Pectin lyase-like"/>
    <property type="match status" value="1"/>
</dbReference>
<proteinExistence type="predicted"/>
<dbReference type="OrthoDB" id="6338456at2"/>
<keyword evidence="4" id="KW-1185">Reference proteome</keyword>
<dbReference type="SUPFAM" id="SSF51126">
    <property type="entry name" value="Pectin lyase-like"/>
    <property type="match status" value="1"/>
</dbReference>
<feature type="domain" description="Dystroglycan-type cadherin-like" evidence="2">
    <location>
        <begin position="42"/>
        <end position="135"/>
    </location>
</feature>
<dbReference type="InterPro" id="IPR011050">
    <property type="entry name" value="Pectin_lyase_fold/virulence"/>
</dbReference>
<dbReference type="AlphaFoldDB" id="W7QPJ7"/>
<dbReference type="STRING" id="1328313.DS2_10968"/>
<dbReference type="SUPFAM" id="SSF101596">
    <property type="entry name" value="Dextranase, N-terminal domain"/>
    <property type="match status" value="1"/>
</dbReference>
<keyword evidence="1" id="KW-0732">Signal</keyword>
<dbReference type="PANTHER" id="PTHR46182">
    <property type="entry name" value="FI19480P1"/>
    <property type="match status" value="1"/>
</dbReference>
<dbReference type="eggNOG" id="COG5184">
    <property type="taxonomic scope" value="Bacteria"/>
</dbReference>
<dbReference type="SUPFAM" id="SSF49299">
    <property type="entry name" value="PKD domain"/>
    <property type="match status" value="1"/>
</dbReference>
<dbReference type="InterPro" id="IPR023226">
    <property type="entry name" value="Glyco_hydro_49_N_dom"/>
</dbReference>
<dbReference type="PATRIC" id="fig|1328313.3.peg.2243"/>
<dbReference type="InterPro" id="IPR029865">
    <property type="entry name" value="KIAA0319-like"/>
</dbReference>
<dbReference type="GO" id="GO:0004553">
    <property type="term" value="F:hydrolase activity, hydrolyzing O-glycosyl compounds"/>
    <property type="evidence" value="ECO:0007669"/>
    <property type="project" value="InterPro"/>
</dbReference>
<dbReference type="eggNOG" id="COG5434">
    <property type="taxonomic scope" value="Bacteria"/>
</dbReference>
<dbReference type="RefSeq" id="WP_035014817.1">
    <property type="nucleotide sequence ID" value="NZ_ARZY01000019.1"/>
</dbReference>
<dbReference type="EMBL" id="ARZY01000019">
    <property type="protein sequence ID" value="EWH09803.1"/>
    <property type="molecule type" value="Genomic_DNA"/>
</dbReference>
<protein>
    <submittedName>
        <fullName evidence="3">PKD domain-containing protein</fullName>
    </submittedName>
</protein>
<dbReference type="PROSITE" id="PS51257">
    <property type="entry name" value="PROKAR_LIPOPROTEIN"/>
    <property type="match status" value="1"/>
</dbReference>
<dbReference type="Proteomes" id="UP000019276">
    <property type="component" value="Unassembled WGS sequence"/>
</dbReference>
<dbReference type="GO" id="GO:0016020">
    <property type="term" value="C:membrane"/>
    <property type="evidence" value="ECO:0007669"/>
    <property type="project" value="InterPro"/>
</dbReference>